<evidence type="ECO:0000313" key="22">
    <source>
        <dbReference type="Proteomes" id="UP000055048"/>
    </source>
</evidence>
<evidence type="ECO:0000256" key="6">
    <source>
        <dbReference type="ARBA" id="ARBA00012487"/>
    </source>
</evidence>
<sequence>MDGTSSSFIIDLDNREEDEVHMRYLCMEDVSEVKKLYSDVFPLEYPDHWFEHVSRSQSLWSMAAVCGQSIVGILVAEVRMLMDCHPEDHGILAKSFSLDTPVCYILSLGVRKSWRRKNIASKLLSHLLSYLRNIMSPSGPVRCVFLHVLVSNVGAIKFYEHWDFRRHCRLKDYYYINGEYQDSFTYTFYMNGGLPNWSLKNLFASMVSSLTIPCASFFRRIFGGNLLAFIRCDSFHPDVVLVFFAYFAKITCKRFLKQSLNCGQFGIEKLMQQTRRGYSNNYYLAMMMHLERIASIFPRTSVSMMFAYGSGVIAQRNSEIKRNMIDFVVVVDKPLEWHKENLKLNSSHYSMLRYIGAERLTKLQTDYAARVYCNTMVRVGEFSIKYSVIRTSHLISDLIDWKSLYISGRMHKPVRVLIPPTSRELEEACKMNLKNACHMALLILPEKFNEEQLYTTIASLSYSGDIRMKIAEDRNKVANIVQQNMRQFAHMYEPILNHLCEEIPLTRSGQYFNHLLTTDNILHLLELLPSQVLFEIENYMQKCNPQQCDLEEIIFSLANDINYAEKLKYAVERIVFKSSYQQTMKNFLTAGFLKSSRYFGKKLQKMFTNYMKSAELIKDKDRCARKASDKGFLHGLKLALTCGIEIGFPEGYAHTLTQIIDNDVSAKEWHQKLSTCKRILTICQKFQLSSKSNLLPHLKQLRVQQKRLQLPDQYQSISTENELLF</sequence>
<keyword evidence="8" id="KW-0444">Lipid biosynthesis</keyword>
<keyword evidence="16" id="KW-0594">Phospholipid biosynthesis</keyword>
<evidence type="ECO:0000256" key="8">
    <source>
        <dbReference type="ARBA" id="ARBA00022516"/>
    </source>
</evidence>
<name>A0A0V0U4M5_9BILA</name>
<evidence type="ECO:0000256" key="2">
    <source>
        <dbReference type="ARBA" id="ARBA00004443"/>
    </source>
</evidence>
<accession>A0A0V0U4M5</accession>
<evidence type="ECO:0000256" key="17">
    <source>
        <dbReference type="ARBA" id="ARBA00023264"/>
    </source>
</evidence>
<comment type="cofactor">
    <cofactor evidence="1">
        <name>Mg(2+)</name>
        <dbReference type="ChEBI" id="CHEBI:18420"/>
    </cofactor>
</comment>
<dbReference type="GO" id="GO:0004605">
    <property type="term" value="F:phosphatidate cytidylyltransferase activity"/>
    <property type="evidence" value="ECO:0007669"/>
    <property type="project" value="UniProtKB-EC"/>
</dbReference>
<dbReference type="Gene3D" id="3.40.630.30">
    <property type="match status" value="1"/>
</dbReference>
<evidence type="ECO:0000256" key="14">
    <source>
        <dbReference type="ARBA" id="ARBA00023128"/>
    </source>
</evidence>
<keyword evidence="11" id="KW-0999">Mitochondrion inner membrane</keyword>
<keyword evidence="14" id="KW-0496">Mitochondrion</keyword>
<dbReference type="Pfam" id="PF00583">
    <property type="entry name" value="Acetyltransf_1"/>
    <property type="match status" value="1"/>
</dbReference>
<comment type="pathway">
    <text evidence="4">Lipid metabolism.</text>
</comment>
<keyword evidence="12" id="KW-0460">Magnesium</keyword>
<evidence type="ECO:0000259" key="20">
    <source>
        <dbReference type="PROSITE" id="PS51186"/>
    </source>
</evidence>
<comment type="caution">
    <text evidence="21">The sequence shown here is derived from an EMBL/GenBank/DDBJ whole genome shotgun (WGS) entry which is preliminary data.</text>
</comment>
<evidence type="ECO:0000256" key="18">
    <source>
        <dbReference type="ARBA" id="ARBA00029893"/>
    </source>
</evidence>
<keyword evidence="9" id="KW-0808">Transferase</keyword>
<comment type="pathway">
    <text evidence="3">Phospholipid metabolism; CDP-diacylglycerol biosynthesis; CDP-diacylglycerol from sn-glycerol 3-phosphate: step 3/3.</text>
</comment>
<dbReference type="UniPathway" id="UPA00557">
    <property type="reaction ID" value="UER00614"/>
</dbReference>
<dbReference type="PANTHER" id="PTHR13619:SF0">
    <property type="entry name" value="PHOSPHATIDATE CYTIDYLYLTRANSFERASE, MITOCHONDRIAL"/>
    <property type="match status" value="1"/>
</dbReference>
<dbReference type="OrthoDB" id="341477at2759"/>
<dbReference type="GO" id="GO:0032049">
    <property type="term" value="P:cardiolipin biosynthetic process"/>
    <property type="evidence" value="ECO:0007669"/>
    <property type="project" value="InterPro"/>
</dbReference>
<dbReference type="InterPro" id="IPR016181">
    <property type="entry name" value="Acyl_CoA_acyltransferase"/>
</dbReference>
<proteinExistence type="inferred from homology"/>
<keyword evidence="13" id="KW-0443">Lipid metabolism</keyword>
<reference evidence="21 22" key="1">
    <citation type="submission" date="2015-01" db="EMBL/GenBank/DDBJ databases">
        <title>Evolution of Trichinella species and genotypes.</title>
        <authorList>
            <person name="Korhonen P.K."/>
            <person name="Edoardo P."/>
            <person name="Giuseppe L.R."/>
            <person name="Gasser R.B."/>
        </authorList>
    </citation>
    <scope>NUCLEOTIDE SEQUENCE [LARGE SCALE GENOMIC DNA]</scope>
    <source>
        <strain evidence="21">ISS417</strain>
    </source>
</reference>
<dbReference type="AlphaFoldDB" id="A0A0V0U4M5"/>
<evidence type="ECO:0000256" key="15">
    <source>
        <dbReference type="ARBA" id="ARBA00023136"/>
    </source>
</evidence>
<feature type="domain" description="N-acetyltransferase" evidence="20">
    <location>
        <begin position="20"/>
        <end position="187"/>
    </location>
</feature>
<dbReference type="SUPFAM" id="SSF55729">
    <property type="entry name" value="Acyl-CoA N-acyltransferases (Nat)"/>
    <property type="match status" value="1"/>
</dbReference>
<keyword evidence="10" id="KW-0548">Nucleotidyltransferase</keyword>
<keyword evidence="15" id="KW-0472">Membrane</keyword>
<dbReference type="InterPro" id="IPR015222">
    <property type="entry name" value="Tam41"/>
</dbReference>
<comment type="subcellular location">
    <subcellularLocation>
        <location evidence="2">Mitochondrion inner membrane</location>
        <topology evidence="2">Peripheral membrane protein</topology>
        <orientation evidence="2">Matrix side</orientation>
    </subcellularLocation>
</comment>
<evidence type="ECO:0000256" key="7">
    <source>
        <dbReference type="ARBA" id="ARBA00018337"/>
    </source>
</evidence>
<dbReference type="CDD" id="cd04301">
    <property type="entry name" value="NAT_SF"/>
    <property type="match status" value="1"/>
</dbReference>
<comment type="similarity">
    <text evidence="5">Belongs to the TAM41 family.</text>
</comment>
<evidence type="ECO:0000313" key="21">
    <source>
        <dbReference type="EMBL" id="KRX46224.1"/>
    </source>
</evidence>
<dbReference type="Proteomes" id="UP000055048">
    <property type="component" value="Unassembled WGS sequence"/>
</dbReference>
<evidence type="ECO:0000256" key="10">
    <source>
        <dbReference type="ARBA" id="ARBA00022695"/>
    </source>
</evidence>
<dbReference type="PANTHER" id="PTHR13619">
    <property type="entry name" value="PHOSPHATIDATE CYTIDYLYLTRANSFERASE, MITOCHONDRIAL"/>
    <property type="match status" value="1"/>
</dbReference>
<dbReference type="GO" id="GO:0005743">
    <property type="term" value="C:mitochondrial inner membrane"/>
    <property type="evidence" value="ECO:0007669"/>
    <property type="project" value="UniProtKB-SubCell"/>
</dbReference>
<dbReference type="InterPro" id="IPR000182">
    <property type="entry name" value="GNAT_dom"/>
</dbReference>
<dbReference type="STRING" id="144512.A0A0V0U4M5"/>
<dbReference type="PROSITE" id="PS51186">
    <property type="entry name" value="GNAT"/>
    <property type="match status" value="1"/>
</dbReference>
<evidence type="ECO:0000256" key="16">
    <source>
        <dbReference type="ARBA" id="ARBA00023209"/>
    </source>
</evidence>
<keyword evidence="17" id="KW-1208">Phospholipid metabolism</keyword>
<gene>
    <name evidence="21" type="primary">tamm41</name>
    <name evidence="21" type="ORF">T05_4552</name>
</gene>
<evidence type="ECO:0000256" key="11">
    <source>
        <dbReference type="ARBA" id="ARBA00022792"/>
    </source>
</evidence>
<evidence type="ECO:0000256" key="1">
    <source>
        <dbReference type="ARBA" id="ARBA00001946"/>
    </source>
</evidence>
<protein>
    <recommendedName>
        <fullName evidence="7">Phosphatidate cytidylyltransferase, mitochondrial</fullName>
        <ecNumber evidence="6">2.7.7.41</ecNumber>
    </recommendedName>
    <alternativeName>
        <fullName evidence="18">CDP-diacylglycerol synthase</fullName>
    </alternativeName>
    <alternativeName>
        <fullName evidence="19">Mitochondrial translocator assembly and maintenance protein 41 homolog</fullName>
    </alternativeName>
</protein>
<dbReference type="EC" id="2.7.7.41" evidence="6"/>
<evidence type="ECO:0000256" key="9">
    <source>
        <dbReference type="ARBA" id="ARBA00022679"/>
    </source>
</evidence>
<dbReference type="GO" id="GO:0016024">
    <property type="term" value="P:CDP-diacylglycerol biosynthetic process"/>
    <property type="evidence" value="ECO:0007669"/>
    <property type="project" value="UniProtKB-UniPathway"/>
</dbReference>
<evidence type="ECO:0000256" key="19">
    <source>
        <dbReference type="ARBA" id="ARBA00031502"/>
    </source>
</evidence>
<evidence type="ECO:0000256" key="3">
    <source>
        <dbReference type="ARBA" id="ARBA00005119"/>
    </source>
</evidence>
<dbReference type="Pfam" id="PF09139">
    <property type="entry name" value="Tam41_Mmp37"/>
    <property type="match status" value="1"/>
</dbReference>
<evidence type="ECO:0000256" key="4">
    <source>
        <dbReference type="ARBA" id="ARBA00005189"/>
    </source>
</evidence>
<evidence type="ECO:0000256" key="12">
    <source>
        <dbReference type="ARBA" id="ARBA00022842"/>
    </source>
</evidence>
<dbReference type="GO" id="GO:0016747">
    <property type="term" value="F:acyltransferase activity, transferring groups other than amino-acyl groups"/>
    <property type="evidence" value="ECO:0007669"/>
    <property type="project" value="InterPro"/>
</dbReference>
<evidence type="ECO:0000256" key="13">
    <source>
        <dbReference type="ARBA" id="ARBA00023098"/>
    </source>
</evidence>
<evidence type="ECO:0000256" key="5">
    <source>
        <dbReference type="ARBA" id="ARBA00005458"/>
    </source>
</evidence>
<keyword evidence="22" id="KW-1185">Reference proteome</keyword>
<organism evidence="21 22">
    <name type="scientific">Trichinella murrelli</name>
    <dbReference type="NCBI Taxonomy" id="144512"/>
    <lineage>
        <taxon>Eukaryota</taxon>
        <taxon>Metazoa</taxon>
        <taxon>Ecdysozoa</taxon>
        <taxon>Nematoda</taxon>
        <taxon>Enoplea</taxon>
        <taxon>Dorylaimia</taxon>
        <taxon>Trichinellida</taxon>
        <taxon>Trichinellidae</taxon>
        <taxon>Trichinella</taxon>
    </lineage>
</organism>
<dbReference type="EMBL" id="JYDJ01000062">
    <property type="protein sequence ID" value="KRX46224.1"/>
    <property type="molecule type" value="Genomic_DNA"/>
</dbReference>